<dbReference type="InterPro" id="IPR045192">
    <property type="entry name" value="AP180-like"/>
</dbReference>
<proteinExistence type="inferred from homology"/>
<dbReference type="PANTHER" id="PTHR22951">
    <property type="entry name" value="CLATHRIN ASSEMBLY PROTEIN"/>
    <property type="match status" value="1"/>
</dbReference>
<evidence type="ECO:0000256" key="7">
    <source>
        <dbReference type="SAM" id="MobiDB-lite"/>
    </source>
</evidence>
<dbReference type="InterPro" id="IPR014712">
    <property type="entry name" value="ANTH_dom_sf"/>
</dbReference>
<evidence type="ECO:0000256" key="6">
    <source>
        <dbReference type="SAM" id="Coils"/>
    </source>
</evidence>
<dbReference type="Gene3D" id="1.20.58.150">
    <property type="entry name" value="ANTH domain"/>
    <property type="match status" value="1"/>
</dbReference>
<dbReference type="Gene3D" id="1.25.40.90">
    <property type="match status" value="1"/>
</dbReference>
<keyword evidence="6" id="KW-0175">Coiled coil</keyword>
<evidence type="ECO:0000256" key="3">
    <source>
        <dbReference type="ARBA" id="ARBA00058079"/>
    </source>
</evidence>
<feature type="coiled-coil region" evidence="6">
    <location>
        <begin position="323"/>
        <end position="391"/>
    </location>
</feature>
<dbReference type="Pfam" id="PF07651">
    <property type="entry name" value="ANTH"/>
    <property type="match status" value="1"/>
</dbReference>
<comment type="subcellular location">
    <subcellularLocation>
        <location evidence="1">Cytoplasm</location>
    </subcellularLocation>
</comment>
<feature type="region of interest" description="Disordered" evidence="7">
    <location>
        <begin position="503"/>
        <end position="545"/>
    </location>
</feature>
<name>A0AAV5QYL7_PICKL</name>
<feature type="compositionally biased region" description="Polar residues" evidence="7">
    <location>
        <begin position="536"/>
        <end position="545"/>
    </location>
</feature>
<dbReference type="GO" id="GO:0005545">
    <property type="term" value="F:1-phosphatidylinositol binding"/>
    <property type="evidence" value="ECO:0007669"/>
    <property type="project" value="InterPro"/>
</dbReference>
<dbReference type="InterPro" id="IPR011417">
    <property type="entry name" value="ANTH_dom"/>
</dbReference>
<dbReference type="PANTHER" id="PTHR22951:SF5">
    <property type="entry name" value="PHOSPHATIDYLINOSITOL-BINDING CLATHRIN ASSEMBLY PROTEIN LAP"/>
    <property type="match status" value="1"/>
</dbReference>
<organism evidence="9 10">
    <name type="scientific">Pichia kluyveri</name>
    <name type="common">Yeast</name>
    <dbReference type="NCBI Taxonomy" id="36015"/>
    <lineage>
        <taxon>Eukaryota</taxon>
        <taxon>Fungi</taxon>
        <taxon>Dikarya</taxon>
        <taxon>Ascomycota</taxon>
        <taxon>Saccharomycotina</taxon>
        <taxon>Pichiomycetes</taxon>
        <taxon>Pichiales</taxon>
        <taxon>Pichiaceae</taxon>
        <taxon>Pichia</taxon>
    </lineage>
</organism>
<evidence type="ECO:0000259" key="8">
    <source>
        <dbReference type="PROSITE" id="PS50942"/>
    </source>
</evidence>
<evidence type="ECO:0000256" key="1">
    <source>
        <dbReference type="ARBA" id="ARBA00004496"/>
    </source>
</evidence>
<dbReference type="GO" id="GO:0048268">
    <property type="term" value="P:clathrin coat assembly"/>
    <property type="evidence" value="ECO:0007669"/>
    <property type="project" value="InterPro"/>
</dbReference>
<dbReference type="SUPFAM" id="SSF48464">
    <property type="entry name" value="ENTH/VHS domain"/>
    <property type="match status" value="1"/>
</dbReference>
<feature type="domain" description="ENTH" evidence="8">
    <location>
        <begin position="1"/>
        <end position="130"/>
    </location>
</feature>
<dbReference type="GO" id="GO:0032050">
    <property type="term" value="F:clathrin heavy chain binding"/>
    <property type="evidence" value="ECO:0007669"/>
    <property type="project" value="TreeGrafter"/>
</dbReference>
<dbReference type="GO" id="GO:0072583">
    <property type="term" value="P:clathrin-dependent endocytosis"/>
    <property type="evidence" value="ECO:0007669"/>
    <property type="project" value="InterPro"/>
</dbReference>
<dbReference type="CDD" id="cd16988">
    <property type="entry name" value="ANTH_N_YAP180"/>
    <property type="match status" value="1"/>
</dbReference>
<dbReference type="AlphaFoldDB" id="A0AAV5QYL7"/>
<dbReference type="GO" id="GO:0005546">
    <property type="term" value="F:phosphatidylinositol-4,5-bisphosphate binding"/>
    <property type="evidence" value="ECO:0007669"/>
    <property type="project" value="TreeGrafter"/>
</dbReference>
<feature type="compositionally biased region" description="Low complexity" evidence="7">
    <location>
        <begin position="508"/>
        <end position="530"/>
    </location>
</feature>
<dbReference type="PROSITE" id="PS50942">
    <property type="entry name" value="ENTH"/>
    <property type="match status" value="1"/>
</dbReference>
<keyword evidence="2" id="KW-0963">Cytoplasm</keyword>
<comment type="function">
    <text evidence="3">Involved in endocytosis and clathrin cage assembly.</text>
</comment>
<evidence type="ECO:0000256" key="4">
    <source>
        <dbReference type="ARBA" id="ARBA00061059"/>
    </source>
</evidence>
<dbReference type="Proteomes" id="UP001378960">
    <property type="component" value="Unassembled WGS sequence"/>
</dbReference>
<accession>A0AAV5QYL7</accession>
<comment type="caution">
    <text evidence="9">The sequence shown here is derived from an EMBL/GenBank/DDBJ whole genome shotgun (WGS) entry which is preliminary data.</text>
</comment>
<evidence type="ECO:0000256" key="2">
    <source>
        <dbReference type="ARBA" id="ARBA00022490"/>
    </source>
</evidence>
<keyword evidence="10" id="KW-1185">Reference proteome</keyword>
<evidence type="ECO:0000313" key="9">
    <source>
        <dbReference type="EMBL" id="GMM43902.1"/>
    </source>
</evidence>
<dbReference type="GO" id="GO:0000149">
    <property type="term" value="F:SNARE binding"/>
    <property type="evidence" value="ECO:0007669"/>
    <property type="project" value="TreeGrafter"/>
</dbReference>
<dbReference type="EMBL" id="BTGB01000001">
    <property type="protein sequence ID" value="GMM43902.1"/>
    <property type="molecule type" value="Genomic_DNA"/>
</dbReference>
<dbReference type="SMART" id="SM00273">
    <property type="entry name" value="ENTH"/>
    <property type="match status" value="1"/>
</dbReference>
<dbReference type="GO" id="GO:0006900">
    <property type="term" value="P:vesicle budding from membrane"/>
    <property type="evidence" value="ECO:0007669"/>
    <property type="project" value="TreeGrafter"/>
</dbReference>
<evidence type="ECO:0000256" key="5">
    <source>
        <dbReference type="ARBA" id="ARBA00061916"/>
    </source>
</evidence>
<comment type="subunit">
    <text evidence="5">Interacts with PAN1 and the clathrin heavy and light chains CHC1 and CLC1.</text>
</comment>
<dbReference type="GO" id="GO:0030136">
    <property type="term" value="C:clathrin-coated vesicle"/>
    <property type="evidence" value="ECO:0007669"/>
    <property type="project" value="InterPro"/>
</dbReference>
<gene>
    <name evidence="9" type="ORF">DAPK24_004770</name>
</gene>
<dbReference type="InterPro" id="IPR008942">
    <property type="entry name" value="ENTH_VHS"/>
</dbReference>
<protein>
    <submittedName>
        <fullName evidence="9">Yap1801 protein</fullName>
    </submittedName>
</protein>
<dbReference type="SUPFAM" id="SSF89009">
    <property type="entry name" value="GAT-like domain"/>
    <property type="match status" value="1"/>
</dbReference>
<evidence type="ECO:0000313" key="10">
    <source>
        <dbReference type="Proteomes" id="UP001378960"/>
    </source>
</evidence>
<reference evidence="9 10" key="1">
    <citation type="journal article" date="2023" name="Elife">
        <title>Identification of key yeast species and microbe-microbe interactions impacting larval growth of Drosophila in the wild.</title>
        <authorList>
            <person name="Mure A."/>
            <person name="Sugiura Y."/>
            <person name="Maeda R."/>
            <person name="Honda K."/>
            <person name="Sakurai N."/>
            <person name="Takahashi Y."/>
            <person name="Watada M."/>
            <person name="Katoh T."/>
            <person name="Gotoh A."/>
            <person name="Gotoh Y."/>
            <person name="Taniguchi I."/>
            <person name="Nakamura K."/>
            <person name="Hayashi T."/>
            <person name="Katayama T."/>
            <person name="Uemura T."/>
            <person name="Hattori Y."/>
        </authorList>
    </citation>
    <scope>NUCLEOTIDE SEQUENCE [LARGE SCALE GENOMIC DNA]</scope>
    <source>
        <strain evidence="9 10">PK-24</strain>
    </source>
</reference>
<sequence>MTTFEKLVDGATKIKLAPPKPKYVEPILMTTSEGERSESFRTVMRALNKRLQDSAWTIVYKSLILIHIMIREGDGNVCLTYLSNHLNILNVKIGNGGKFISNGGDLNQIYTYDNYLLTRSKEFLKTNHDFIKESKKPYGSWNSNEKSTLLRDLTIDKGLLRITESIQNQIDALLRCKFRESEVNNDLVILSFRMLTTDLITLYQCLNEGILNILEHFFDLSKIDAERAFTIYEHFTKETKKVIEFLRIAKHLESLTKLRVPTIKHAQTSLTESLKDYLQDPDFEINRRQYLAEKEIGKSNSPIKKFDNVSKTGQEPALKQPVFEQQQLEQQALQQQQQQQQQALQQQAIQQQAIQQQALQAQALQAQALQAQELQAQALQAQATANAITNNATGIVQQTTGFNPFTNMNTFSVQPIQNNVQVPLPQAQVQVQHQPQPQFTSQMINNMGSTIPLNLQTPTENNNSFISNPLLQPRVLSNNFTGNGFGNVNNNVNNSNINNSPIRSASVTSSNNPFSNSRFSTTSTTTAFTNQKDQESNFNRNSFIKPTYTGTNPFRLETGVNNNNINSNSTLSTVNEIRPQVTAGGLERLPTIPVFPETQQQMYKESLQQQAKNNLNQGVINTTIANNPFSQQVTGMVQQAQNQNQFTGQNQGQFQNQFTGQAPNQFTGQIQNFSPNPNQFQFQQGYNNNNNNNDNNVYNGPNLLG</sequence>
<dbReference type="FunFam" id="1.20.58.150:FF:000004">
    <property type="entry name" value="ENTH domain protein"/>
    <property type="match status" value="1"/>
</dbReference>
<dbReference type="InterPro" id="IPR013809">
    <property type="entry name" value="ENTH"/>
</dbReference>
<comment type="similarity">
    <text evidence="4">Belongs to the AP180 family.</text>
</comment>
<dbReference type="GO" id="GO:0005905">
    <property type="term" value="C:clathrin-coated pit"/>
    <property type="evidence" value="ECO:0007669"/>
    <property type="project" value="TreeGrafter"/>
</dbReference>